<keyword evidence="3" id="KW-1185">Reference proteome</keyword>
<dbReference type="AlphaFoldDB" id="A0AAD4LWZ3"/>
<sequence>MSQSYPHSDPSLGSLNTSQTASGVNIQAAATGENPYAGRSGPSDEARNLSTSAAGYPVHFASAGENETWSQDTQDEWIPGFAQMDPQTRRDALNRYLQTPKITYESIVHAFLQQQQQQQQAKNMMEAQKKAAEKEALEREMRMRAEQQRHISRPDGQGLQPRRF</sequence>
<evidence type="ECO:0000256" key="1">
    <source>
        <dbReference type="SAM" id="MobiDB-lite"/>
    </source>
</evidence>
<organism evidence="2 3">
    <name type="scientific">Multifurca ochricompacta</name>
    <dbReference type="NCBI Taxonomy" id="376703"/>
    <lineage>
        <taxon>Eukaryota</taxon>
        <taxon>Fungi</taxon>
        <taxon>Dikarya</taxon>
        <taxon>Basidiomycota</taxon>
        <taxon>Agaricomycotina</taxon>
        <taxon>Agaricomycetes</taxon>
        <taxon>Russulales</taxon>
        <taxon>Russulaceae</taxon>
        <taxon>Multifurca</taxon>
    </lineage>
</organism>
<reference evidence="2" key="1">
    <citation type="journal article" date="2022" name="New Phytol.">
        <title>Evolutionary transition to the ectomycorrhizal habit in the genomes of a hyperdiverse lineage of mushroom-forming fungi.</title>
        <authorList>
            <person name="Looney B."/>
            <person name="Miyauchi S."/>
            <person name="Morin E."/>
            <person name="Drula E."/>
            <person name="Courty P.E."/>
            <person name="Kohler A."/>
            <person name="Kuo A."/>
            <person name="LaButti K."/>
            <person name="Pangilinan J."/>
            <person name="Lipzen A."/>
            <person name="Riley R."/>
            <person name="Andreopoulos W."/>
            <person name="He G."/>
            <person name="Johnson J."/>
            <person name="Nolan M."/>
            <person name="Tritt A."/>
            <person name="Barry K.W."/>
            <person name="Grigoriev I.V."/>
            <person name="Nagy L.G."/>
            <person name="Hibbett D."/>
            <person name="Henrissat B."/>
            <person name="Matheny P.B."/>
            <person name="Labbe J."/>
            <person name="Martin F.M."/>
        </authorList>
    </citation>
    <scope>NUCLEOTIDE SEQUENCE</scope>
    <source>
        <strain evidence="2">BPL690</strain>
    </source>
</reference>
<dbReference type="Proteomes" id="UP001203297">
    <property type="component" value="Unassembled WGS sequence"/>
</dbReference>
<evidence type="ECO:0000313" key="2">
    <source>
        <dbReference type="EMBL" id="KAI0291507.1"/>
    </source>
</evidence>
<name>A0AAD4LWZ3_9AGAM</name>
<gene>
    <name evidence="2" type="ORF">B0F90DRAFT_1776640</name>
</gene>
<protein>
    <submittedName>
        <fullName evidence="2">Uncharacterized protein</fullName>
    </submittedName>
</protein>
<dbReference type="EMBL" id="WTXG01000156">
    <property type="protein sequence ID" value="KAI0291507.1"/>
    <property type="molecule type" value="Genomic_DNA"/>
</dbReference>
<proteinExistence type="predicted"/>
<feature type="compositionally biased region" description="Polar residues" evidence="1">
    <location>
        <begin position="1"/>
        <end position="25"/>
    </location>
</feature>
<feature type="compositionally biased region" description="Basic and acidic residues" evidence="1">
    <location>
        <begin position="127"/>
        <end position="153"/>
    </location>
</feature>
<evidence type="ECO:0000313" key="3">
    <source>
        <dbReference type="Proteomes" id="UP001203297"/>
    </source>
</evidence>
<feature type="region of interest" description="Disordered" evidence="1">
    <location>
        <begin position="1"/>
        <end position="52"/>
    </location>
</feature>
<accession>A0AAD4LWZ3</accession>
<comment type="caution">
    <text evidence="2">The sequence shown here is derived from an EMBL/GenBank/DDBJ whole genome shotgun (WGS) entry which is preliminary data.</text>
</comment>
<feature type="region of interest" description="Disordered" evidence="1">
    <location>
        <begin position="119"/>
        <end position="164"/>
    </location>
</feature>